<evidence type="ECO:0000313" key="4">
    <source>
        <dbReference type="EMBL" id="GAA4935260.1"/>
    </source>
</evidence>
<dbReference type="Pfam" id="PF00563">
    <property type="entry name" value="EAL"/>
    <property type="match status" value="1"/>
</dbReference>
<dbReference type="CDD" id="cd01948">
    <property type="entry name" value="EAL"/>
    <property type="match status" value="1"/>
</dbReference>
<keyword evidence="1" id="KW-0812">Transmembrane</keyword>
<dbReference type="InterPro" id="IPR035919">
    <property type="entry name" value="EAL_sf"/>
</dbReference>
<dbReference type="Proteomes" id="UP001409585">
    <property type="component" value="Unassembled WGS sequence"/>
</dbReference>
<protein>
    <submittedName>
        <fullName evidence="4">Uncharacterized protein</fullName>
    </submittedName>
</protein>
<dbReference type="InterPro" id="IPR052155">
    <property type="entry name" value="Biofilm_reg_signaling"/>
</dbReference>
<evidence type="ECO:0000259" key="3">
    <source>
        <dbReference type="PROSITE" id="PS50887"/>
    </source>
</evidence>
<dbReference type="SUPFAM" id="SSF55073">
    <property type="entry name" value="Nucleotide cyclase"/>
    <property type="match status" value="1"/>
</dbReference>
<dbReference type="InterPro" id="IPR000160">
    <property type="entry name" value="GGDEF_dom"/>
</dbReference>
<dbReference type="Gene3D" id="3.20.20.450">
    <property type="entry name" value="EAL domain"/>
    <property type="match status" value="1"/>
</dbReference>
<dbReference type="PROSITE" id="PS50887">
    <property type="entry name" value="GGDEF"/>
    <property type="match status" value="1"/>
</dbReference>
<comment type="caution">
    <text evidence="4">The sequence shown here is derived from an EMBL/GenBank/DDBJ whole genome shotgun (WGS) entry which is preliminary data.</text>
</comment>
<dbReference type="PROSITE" id="PS50883">
    <property type="entry name" value="EAL"/>
    <property type="match status" value="1"/>
</dbReference>
<dbReference type="Gene3D" id="3.30.70.270">
    <property type="match status" value="1"/>
</dbReference>
<dbReference type="SUPFAM" id="SSF141868">
    <property type="entry name" value="EAL domain-like"/>
    <property type="match status" value="1"/>
</dbReference>
<dbReference type="InterPro" id="IPR035965">
    <property type="entry name" value="PAS-like_dom_sf"/>
</dbReference>
<dbReference type="EMBL" id="BAABLX010000007">
    <property type="protein sequence ID" value="GAA4935260.1"/>
    <property type="molecule type" value="Genomic_DNA"/>
</dbReference>
<keyword evidence="5" id="KW-1185">Reference proteome</keyword>
<dbReference type="Pfam" id="PF00990">
    <property type="entry name" value="GGDEF"/>
    <property type="match status" value="1"/>
</dbReference>
<dbReference type="InterPro" id="IPR043128">
    <property type="entry name" value="Rev_trsase/Diguanyl_cyclase"/>
</dbReference>
<dbReference type="PANTHER" id="PTHR44757:SF2">
    <property type="entry name" value="BIOFILM ARCHITECTURE MAINTENANCE PROTEIN MBAA"/>
    <property type="match status" value="1"/>
</dbReference>
<evidence type="ECO:0000256" key="1">
    <source>
        <dbReference type="SAM" id="Phobius"/>
    </source>
</evidence>
<name>A0AAV3U0L3_9ALTE</name>
<dbReference type="SMART" id="SM00052">
    <property type="entry name" value="EAL"/>
    <property type="match status" value="1"/>
</dbReference>
<dbReference type="SMART" id="SM00267">
    <property type="entry name" value="GGDEF"/>
    <property type="match status" value="1"/>
</dbReference>
<feature type="transmembrane region" description="Helical" evidence="1">
    <location>
        <begin position="294"/>
        <end position="316"/>
    </location>
</feature>
<dbReference type="InterPro" id="IPR001633">
    <property type="entry name" value="EAL_dom"/>
</dbReference>
<dbReference type="SUPFAM" id="SSF55785">
    <property type="entry name" value="PYP-like sensor domain (PAS domain)"/>
    <property type="match status" value="1"/>
</dbReference>
<dbReference type="PANTHER" id="PTHR44757">
    <property type="entry name" value="DIGUANYLATE CYCLASE DGCP"/>
    <property type="match status" value="1"/>
</dbReference>
<dbReference type="NCBIfam" id="TIGR00254">
    <property type="entry name" value="GGDEF"/>
    <property type="match status" value="1"/>
</dbReference>
<dbReference type="RefSeq" id="WP_345418222.1">
    <property type="nucleotide sequence ID" value="NZ_AP031496.1"/>
</dbReference>
<dbReference type="AlphaFoldDB" id="A0AAV3U0L3"/>
<evidence type="ECO:0000313" key="5">
    <source>
        <dbReference type="Proteomes" id="UP001409585"/>
    </source>
</evidence>
<accession>A0AAV3U0L3</accession>
<proteinExistence type="predicted"/>
<dbReference type="Gene3D" id="3.30.450.20">
    <property type="entry name" value="PAS domain"/>
    <property type="match status" value="1"/>
</dbReference>
<evidence type="ECO:0000259" key="2">
    <source>
        <dbReference type="PROSITE" id="PS50883"/>
    </source>
</evidence>
<keyword evidence="1" id="KW-0472">Membrane</keyword>
<organism evidence="4 5">
    <name type="scientific">Halioxenophilus aromaticivorans</name>
    <dbReference type="NCBI Taxonomy" id="1306992"/>
    <lineage>
        <taxon>Bacteria</taxon>
        <taxon>Pseudomonadati</taxon>
        <taxon>Pseudomonadota</taxon>
        <taxon>Gammaproteobacteria</taxon>
        <taxon>Alteromonadales</taxon>
        <taxon>Alteromonadaceae</taxon>
        <taxon>Halioxenophilus</taxon>
    </lineage>
</organism>
<reference evidence="5" key="1">
    <citation type="journal article" date="2019" name="Int. J. Syst. Evol. Microbiol.">
        <title>The Global Catalogue of Microorganisms (GCM) 10K type strain sequencing project: providing services to taxonomists for standard genome sequencing and annotation.</title>
        <authorList>
            <consortium name="The Broad Institute Genomics Platform"/>
            <consortium name="The Broad Institute Genome Sequencing Center for Infectious Disease"/>
            <person name="Wu L."/>
            <person name="Ma J."/>
        </authorList>
    </citation>
    <scope>NUCLEOTIDE SEQUENCE [LARGE SCALE GENOMIC DNA]</scope>
    <source>
        <strain evidence="5">JCM 19134</strain>
    </source>
</reference>
<dbReference type="CDD" id="cd01949">
    <property type="entry name" value="GGDEF"/>
    <property type="match status" value="1"/>
</dbReference>
<feature type="domain" description="GGDEF" evidence="3">
    <location>
        <begin position="539"/>
        <end position="672"/>
    </location>
</feature>
<sequence>MYISLKWRVVIFISVVSVLITTLWAWQTVDRQLAIFDEEIEYNARTQTALLDELFDDSYLKLSQIAQLISSSQASFDEDGVSSSFEQKWFSINLLLELDYMAFFDNDSNLTVQASPSGLTQDEGFVGELVAELKRSSAHDEPRFFVYCNSACLMVVLEPFIGPNGDYNTIAIAQNMSDLVRIFFNLSKSSVTMMVETEALELLDSPRYVAEWSMFGWAGSDFTNVFPVLKNYANEYSPDAVFDDELFKTNKNVYLVKELDKPNSKFAGNTLHFYSVTDKTESYQEMLNSIKRGVILAVIALAIALTFMITIVSRLMNKLIRITRALLLLPKQEFDNAVAMVHSDETLFEDELSVLEKSTAHVAGELKKLHHEINFKNESLADQVAALTRSRAFLTRLFDNSHVFIVTQDESFKIQSTNRKFDELYDASPRSFCDLIQKDDDLAQFYGKTNELFGNTISAFQQELTLLDKGRKSVIVSWTHTLVEDEQGSEIILSIGMDQTQQKSAETNLRWMANHDGLTGIGNRRSFNAAFNEMLSCAVTGALVFIDVNRFKHINDIYGHNVGDQVLVDIAEKLRVLVRSSDKISRFAGDEFTILLHSVDRQSLPEVLQKLNTSLNHSITSDNGQIIHYSVSIGAALFPEHGTDSESLLINADMAMYHAKKKGLGYWHVFDTNDARVEQIKNDHSVIESIRYALENYQFKLVYQPIISFENDKVSHYEALVRMFDERGNMISPGLFIPLAERSGLIRKIDEWVLDNAVQELSRLACGGVDYCVAINVSAPTLQSNDLPDLIVEVLEKHDVKPASLIVELTETAYIENFQQVLKNLRKITHYGVRIALDDFGVGFSSFNYLKMLPLTYVKLDGSYIKNITQNPDDQVFVKSLSAMINAFGMKTVAEFVEDENTLAMIQSLGVTHGQGYHLGMPKPIQEAIEEQSSIRFLERAQSPV</sequence>
<feature type="domain" description="EAL" evidence="2">
    <location>
        <begin position="683"/>
        <end position="936"/>
    </location>
</feature>
<keyword evidence="1" id="KW-1133">Transmembrane helix</keyword>
<gene>
    <name evidence="4" type="ORF">GCM10025791_10750</name>
</gene>
<dbReference type="InterPro" id="IPR029787">
    <property type="entry name" value="Nucleotide_cyclase"/>
</dbReference>